<feature type="region of interest" description="Disordered" evidence="2">
    <location>
        <begin position="251"/>
        <end position="280"/>
    </location>
</feature>
<dbReference type="PANTHER" id="PTHR10039:SF5">
    <property type="entry name" value="NACHT DOMAIN-CONTAINING PROTEIN"/>
    <property type="match status" value="1"/>
</dbReference>
<evidence type="ECO:0000259" key="3">
    <source>
        <dbReference type="Pfam" id="PF24883"/>
    </source>
</evidence>
<name>A0A8H4KQA6_9HYPO</name>
<accession>A0A8H4KQA6</accession>
<sequence length="1092" mass="124731">MSGLEPIAALGLTCNILQLLSFGGELISLYRKIGQEGNFDPDLETYSEKAANISEDLKKHLGRTGLNLAPADAELEQSAKDCKDAADELSNLVQSLSMNGQSSRRKKLKTMGKTIWKKSDITQLENNLHKIKSNLDAQLLVEIFSRLNQESLKNDIISEAKKLFDDTLKQVSKSQGVTQQHFEALKEAQKCFHGQHRQSFRMLERHVAANAVHLEDDKIRRQKEDDDLARQGKNEIYEAYAETDCWIFEQDDEADRRNSNRDDDSDSTKPYPRRNKSESSQRTWPSFVDWLESKNQPIYWICGKPGSGKSTLMKFIASEESSTKEHLMKWRNNAQTLSHFFWLAGSEMQHSIKGLLCSLIHQILSEDKSTVSHYFRCNARGHRKLHNTDWSLWELQSLLVELTCRDEKAYFIVVDGLDEVAPKDTQHALMQLIKRLESPQVKFCLSSRLEGVFKALEIYPTLPMHEFNDADIEKYTKETLGEANPGGYSAAALQRFTRTIVANADGVFLWVYLVVNSLVEGFHNGDSEETLFERLQDTPIDLTDLYAKMLERRKGNPKSYKQGLSRIMNAMLGPDSICDEPGDSALLERLQESRISVFELMAATNEQFIDQYLNKDVPLPPEHLHRLCADMEKSVEAWSSGLLKVTVESPRKPLLNPEPHGDQFSFCNKTVRFIHRTACNFLLSEKKGLDLWTASGVSQDGLFERLVNARVMRCQIWNVDNDSYVGTFLESISNHKFNTSAEKESILRSIEKAYDRGVLSDVELANQKRTQFLSHAGRYGLFNHVIKRVAEMREAHQFREEHRLLLMFELCDPTFDMMLLSIVDRWPARETLMQYYTGLGTQNLLTDQPAPTISANPLLKYLVSTLQLLNQNYFFDESIRSFDKPHHCSIPEQIVETLGMLEQGHGSIHQHSQTFVEFALMLERGGFGDQFGYDVRGNELSTYLKWTCSIIRNNAKTFLVLRVNAPFLARAIFNYLWLDTVAPDFGTTQAEALLISYSDPETHRTIGEIHYAIKPKDSKLIMDCLSPMLLKKRSKRRFGNQVRILAGILEEIMSGSDQLNVRGELDKVSRERFMRGKVTDLVPPPIPDMSEA</sequence>
<dbReference type="InterPro" id="IPR056884">
    <property type="entry name" value="NPHP3-like_N"/>
</dbReference>
<dbReference type="Proteomes" id="UP000554235">
    <property type="component" value="Unassembled WGS sequence"/>
</dbReference>
<dbReference type="InterPro" id="IPR027417">
    <property type="entry name" value="P-loop_NTPase"/>
</dbReference>
<dbReference type="Pfam" id="PF24883">
    <property type="entry name" value="NPHP3_N"/>
    <property type="match status" value="1"/>
</dbReference>
<evidence type="ECO:0000313" key="4">
    <source>
        <dbReference type="EMBL" id="KAF4453639.1"/>
    </source>
</evidence>
<gene>
    <name evidence="4" type="ORF">FALBO_15947</name>
</gene>
<dbReference type="OrthoDB" id="5086500at2759"/>
<protein>
    <submittedName>
        <fullName evidence="4">NACHT domain-containing</fullName>
    </submittedName>
</protein>
<dbReference type="EMBL" id="JAADYS010002865">
    <property type="protein sequence ID" value="KAF4453639.1"/>
    <property type="molecule type" value="Genomic_DNA"/>
</dbReference>
<comment type="caution">
    <text evidence="4">The sequence shown here is derived from an EMBL/GenBank/DDBJ whole genome shotgun (WGS) entry which is preliminary data.</text>
</comment>
<organism evidence="4 5">
    <name type="scientific">Fusarium albosuccineum</name>
    <dbReference type="NCBI Taxonomy" id="1237068"/>
    <lineage>
        <taxon>Eukaryota</taxon>
        <taxon>Fungi</taxon>
        <taxon>Dikarya</taxon>
        <taxon>Ascomycota</taxon>
        <taxon>Pezizomycotina</taxon>
        <taxon>Sordariomycetes</taxon>
        <taxon>Hypocreomycetidae</taxon>
        <taxon>Hypocreales</taxon>
        <taxon>Nectriaceae</taxon>
        <taxon>Fusarium</taxon>
        <taxon>Fusarium decemcellulare species complex</taxon>
    </lineage>
</organism>
<dbReference type="Gene3D" id="3.40.50.300">
    <property type="entry name" value="P-loop containing nucleotide triphosphate hydrolases"/>
    <property type="match status" value="1"/>
</dbReference>
<dbReference type="AlphaFoldDB" id="A0A8H4KQA6"/>
<dbReference type="SUPFAM" id="SSF52540">
    <property type="entry name" value="P-loop containing nucleoside triphosphate hydrolases"/>
    <property type="match status" value="1"/>
</dbReference>
<reference evidence="4 5" key="1">
    <citation type="submission" date="2020-01" db="EMBL/GenBank/DDBJ databases">
        <title>Identification and distribution of gene clusters putatively required for synthesis of sphingolipid metabolism inhibitors in phylogenetically diverse species of the filamentous fungus Fusarium.</title>
        <authorList>
            <person name="Kim H.-S."/>
            <person name="Busman M."/>
            <person name="Brown D.W."/>
            <person name="Divon H."/>
            <person name="Uhlig S."/>
            <person name="Proctor R.H."/>
        </authorList>
    </citation>
    <scope>NUCLEOTIDE SEQUENCE [LARGE SCALE GENOMIC DNA]</scope>
    <source>
        <strain evidence="4 5">NRRL 20459</strain>
    </source>
</reference>
<proteinExistence type="predicted"/>
<evidence type="ECO:0000256" key="2">
    <source>
        <dbReference type="SAM" id="MobiDB-lite"/>
    </source>
</evidence>
<dbReference type="PANTHER" id="PTHR10039">
    <property type="entry name" value="AMELOGENIN"/>
    <property type="match status" value="1"/>
</dbReference>
<keyword evidence="1" id="KW-0677">Repeat</keyword>
<evidence type="ECO:0000256" key="1">
    <source>
        <dbReference type="ARBA" id="ARBA00022737"/>
    </source>
</evidence>
<feature type="domain" description="Nephrocystin 3-like N-terminal" evidence="3">
    <location>
        <begin position="285"/>
        <end position="448"/>
    </location>
</feature>
<evidence type="ECO:0000313" key="5">
    <source>
        <dbReference type="Proteomes" id="UP000554235"/>
    </source>
</evidence>
<keyword evidence="5" id="KW-1185">Reference proteome</keyword>